<keyword evidence="3" id="KW-1185">Reference proteome</keyword>
<dbReference type="PANTHER" id="PTHR24559:SF444">
    <property type="entry name" value="REVERSE TRANSCRIPTASE DOMAIN-CONTAINING PROTEIN"/>
    <property type="match status" value="1"/>
</dbReference>
<proteinExistence type="predicted"/>
<dbReference type="PANTHER" id="PTHR24559">
    <property type="entry name" value="TRANSPOSON TY3-I GAG-POL POLYPROTEIN"/>
    <property type="match status" value="1"/>
</dbReference>
<sequence>MWAVRFCIDYRMVNAIKDVYPLPQIDETLENMYGAQRFTSLALHAGYWQVPVELKDRDKTGFGIRKGLFWFVRMPLGLAKAPGTFQRMMTAVLRGLMWQCCLVYLDDVIIFTKGGVARHELDENGIRPMESLVRSVREFPVPQNDKAANDLSISRDSIGIKSKI</sequence>
<dbReference type="InterPro" id="IPR000477">
    <property type="entry name" value="RT_dom"/>
</dbReference>
<dbReference type="Gene3D" id="3.10.10.10">
    <property type="entry name" value="HIV Type 1 Reverse Transcriptase, subunit A, domain 1"/>
    <property type="match status" value="1"/>
</dbReference>
<dbReference type="EMBL" id="BSXT01004757">
    <property type="protein sequence ID" value="GMF58853.1"/>
    <property type="molecule type" value="Genomic_DNA"/>
</dbReference>
<protein>
    <submittedName>
        <fullName evidence="2">Unnamed protein product</fullName>
    </submittedName>
</protein>
<dbReference type="Proteomes" id="UP001165121">
    <property type="component" value="Unassembled WGS sequence"/>
</dbReference>
<dbReference type="InterPro" id="IPR043502">
    <property type="entry name" value="DNA/RNA_pol_sf"/>
</dbReference>
<comment type="caution">
    <text evidence="2">The sequence shown here is derived from an EMBL/GenBank/DDBJ whole genome shotgun (WGS) entry which is preliminary data.</text>
</comment>
<dbReference type="Pfam" id="PF00078">
    <property type="entry name" value="RVT_1"/>
    <property type="match status" value="1"/>
</dbReference>
<dbReference type="CDD" id="cd01647">
    <property type="entry name" value="RT_LTR"/>
    <property type="match status" value="1"/>
</dbReference>
<reference evidence="2" key="1">
    <citation type="submission" date="2023-04" db="EMBL/GenBank/DDBJ databases">
        <title>Phytophthora fragariaefolia NBRC 109709.</title>
        <authorList>
            <person name="Ichikawa N."/>
            <person name="Sato H."/>
            <person name="Tonouchi N."/>
        </authorList>
    </citation>
    <scope>NUCLEOTIDE SEQUENCE</scope>
    <source>
        <strain evidence="2">NBRC 109709</strain>
    </source>
</reference>
<dbReference type="OrthoDB" id="122785at2759"/>
<evidence type="ECO:0000313" key="2">
    <source>
        <dbReference type="EMBL" id="GMF58853.1"/>
    </source>
</evidence>
<feature type="domain" description="Reverse transcriptase" evidence="1">
    <location>
        <begin position="6"/>
        <end position="115"/>
    </location>
</feature>
<name>A0A9W6YCS0_9STRA</name>
<dbReference type="InterPro" id="IPR043128">
    <property type="entry name" value="Rev_trsase/Diguanyl_cyclase"/>
</dbReference>
<accession>A0A9W6YCS0</accession>
<evidence type="ECO:0000259" key="1">
    <source>
        <dbReference type="Pfam" id="PF00078"/>
    </source>
</evidence>
<organism evidence="2 3">
    <name type="scientific">Phytophthora fragariaefolia</name>
    <dbReference type="NCBI Taxonomy" id="1490495"/>
    <lineage>
        <taxon>Eukaryota</taxon>
        <taxon>Sar</taxon>
        <taxon>Stramenopiles</taxon>
        <taxon>Oomycota</taxon>
        <taxon>Peronosporomycetes</taxon>
        <taxon>Peronosporales</taxon>
        <taxon>Peronosporaceae</taxon>
        <taxon>Phytophthora</taxon>
    </lineage>
</organism>
<dbReference type="SUPFAM" id="SSF56672">
    <property type="entry name" value="DNA/RNA polymerases"/>
    <property type="match status" value="1"/>
</dbReference>
<dbReference type="InterPro" id="IPR053134">
    <property type="entry name" value="RNA-dir_DNA_polymerase"/>
</dbReference>
<gene>
    <name evidence="2" type="ORF">Pfra01_002537800</name>
</gene>
<evidence type="ECO:0000313" key="3">
    <source>
        <dbReference type="Proteomes" id="UP001165121"/>
    </source>
</evidence>
<dbReference type="AlphaFoldDB" id="A0A9W6YCS0"/>
<dbReference type="Gene3D" id="3.30.70.270">
    <property type="match status" value="1"/>
</dbReference>